<gene>
    <name evidence="6" type="ORF">RM530_02090</name>
</gene>
<evidence type="ECO:0000256" key="2">
    <source>
        <dbReference type="ARBA" id="ARBA00022801"/>
    </source>
</evidence>
<reference evidence="6 7" key="1">
    <citation type="submission" date="2023-09" db="EMBL/GenBank/DDBJ databases">
        <authorList>
            <person name="Rey-Velasco X."/>
        </authorList>
    </citation>
    <scope>NUCLEOTIDE SEQUENCE [LARGE SCALE GENOMIC DNA]</scope>
    <source>
        <strain evidence="6 7">W345</strain>
    </source>
</reference>
<dbReference type="PANTHER" id="PTHR11066:SF34">
    <property type="entry name" value="ACYL-COENZYME A THIOESTERASE 8"/>
    <property type="match status" value="1"/>
</dbReference>
<protein>
    <submittedName>
        <fullName evidence="6">Acyl-CoA thioesterase II</fullName>
    </submittedName>
</protein>
<dbReference type="InterPro" id="IPR003703">
    <property type="entry name" value="Acyl_CoA_thio"/>
</dbReference>
<dbReference type="CDD" id="cd03445">
    <property type="entry name" value="Thioesterase_II_repeat2"/>
    <property type="match status" value="1"/>
</dbReference>
<proteinExistence type="inferred from homology"/>
<dbReference type="Pfam" id="PF02551">
    <property type="entry name" value="Acyl_CoA_thio"/>
    <property type="match status" value="1"/>
</dbReference>
<dbReference type="PANTHER" id="PTHR11066">
    <property type="entry name" value="ACYL-COA THIOESTERASE"/>
    <property type="match status" value="1"/>
</dbReference>
<evidence type="ECO:0000256" key="3">
    <source>
        <dbReference type="SAM" id="MobiDB-lite"/>
    </source>
</evidence>
<dbReference type="RefSeq" id="WP_311363547.1">
    <property type="nucleotide sequence ID" value="NZ_JAVRIC010000002.1"/>
</dbReference>
<evidence type="ECO:0000259" key="5">
    <source>
        <dbReference type="Pfam" id="PF13622"/>
    </source>
</evidence>
<evidence type="ECO:0000259" key="4">
    <source>
        <dbReference type="Pfam" id="PF02551"/>
    </source>
</evidence>
<organism evidence="6 7">
    <name type="scientific">Banduia mediterranea</name>
    <dbReference type="NCBI Taxonomy" id="3075609"/>
    <lineage>
        <taxon>Bacteria</taxon>
        <taxon>Pseudomonadati</taxon>
        <taxon>Pseudomonadota</taxon>
        <taxon>Gammaproteobacteria</taxon>
        <taxon>Nevskiales</taxon>
        <taxon>Algiphilaceae</taxon>
        <taxon>Banduia</taxon>
    </lineage>
</organism>
<dbReference type="InterPro" id="IPR049449">
    <property type="entry name" value="TesB_ACOT8-like_N"/>
</dbReference>
<keyword evidence="7" id="KW-1185">Reference proteome</keyword>
<feature type="domain" description="Acyl-CoA thioesterase 2 C-terminal" evidence="4">
    <location>
        <begin position="184"/>
        <end position="295"/>
    </location>
</feature>
<feature type="domain" description="Acyl-CoA thioesterase-like N-terminal HotDog" evidence="5">
    <location>
        <begin position="44"/>
        <end position="118"/>
    </location>
</feature>
<dbReference type="Proteomes" id="UP001254608">
    <property type="component" value="Unassembled WGS sequence"/>
</dbReference>
<name>A0ABU2WFS6_9GAMM</name>
<dbReference type="EMBL" id="JAVRIC010000002">
    <property type="protein sequence ID" value="MDT0496156.1"/>
    <property type="molecule type" value="Genomic_DNA"/>
</dbReference>
<dbReference type="SUPFAM" id="SSF54637">
    <property type="entry name" value="Thioesterase/thiol ester dehydrase-isomerase"/>
    <property type="match status" value="2"/>
</dbReference>
<dbReference type="InterPro" id="IPR025652">
    <property type="entry name" value="TesB_C"/>
</dbReference>
<feature type="region of interest" description="Disordered" evidence="3">
    <location>
        <begin position="298"/>
        <end position="318"/>
    </location>
</feature>
<evidence type="ECO:0000256" key="1">
    <source>
        <dbReference type="ARBA" id="ARBA00006538"/>
    </source>
</evidence>
<feature type="compositionally biased region" description="Polar residues" evidence="3">
    <location>
        <begin position="304"/>
        <end position="318"/>
    </location>
</feature>
<dbReference type="InterPro" id="IPR042171">
    <property type="entry name" value="Acyl-CoA_hotdog"/>
</dbReference>
<accession>A0ABU2WFS6</accession>
<evidence type="ECO:0000313" key="7">
    <source>
        <dbReference type="Proteomes" id="UP001254608"/>
    </source>
</evidence>
<sequence length="318" mass="35332">MKTPPRASDDPAETAVREVIDALTLEPTGPDRYRVRPREFGRRRLFGGQVFAQSLMAAQHSAPERPPHSVHACFLLPGTPDIPVDFEVERVRDGGAFSCRHVRALQGGREILTMFVSCQRPEAGYEHQCPMPDVPAPESLRSSGELLREWTARTGEIPHAMLETSMTLRMGLELRPLDPEGVFGTLVRPPQNAHWFRICRKVPVDPALHRGLLAFASDLGFLGTALRPHGKPWFAPDIQPSTIDHSLWLHRSVRVDDWLLYVMDSPTAQGARGFVRGSIYDRAGRLVASTAQDGLLRDTRLRHSNATPRPTPVTGASL</sequence>
<keyword evidence="2" id="KW-0378">Hydrolase</keyword>
<dbReference type="CDD" id="cd03444">
    <property type="entry name" value="Thioesterase_II_repeat1"/>
    <property type="match status" value="1"/>
</dbReference>
<dbReference type="Pfam" id="PF13622">
    <property type="entry name" value="4HBT_3"/>
    <property type="match status" value="1"/>
</dbReference>
<comment type="similarity">
    <text evidence="1">Belongs to the C/M/P thioester hydrolase family.</text>
</comment>
<dbReference type="Gene3D" id="2.40.160.210">
    <property type="entry name" value="Acyl-CoA thioesterase, double hotdog domain"/>
    <property type="match status" value="1"/>
</dbReference>
<dbReference type="InterPro" id="IPR029069">
    <property type="entry name" value="HotDog_dom_sf"/>
</dbReference>
<evidence type="ECO:0000313" key="6">
    <source>
        <dbReference type="EMBL" id="MDT0496156.1"/>
    </source>
</evidence>
<comment type="caution">
    <text evidence="6">The sequence shown here is derived from an EMBL/GenBank/DDBJ whole genome shotgun (WGS) entry which is preliminary data.</text>
</comment>